<gene>
    <name evidence="6" type="ORF">B7R54_16125</name>
</gene>
<keyword evidence="2" id="KW-0378">Hydrolase</keyword>
<comment type="caution">
    <text evidence="6">The sequence shown here is derived from an EMBL/GenBank/DDBJ whole genome shotgun (WGS) entry which is preliminary data.</text>
</comment>
<dbReference type="Gene3D" id="3.60.21.10">
    <property type="match status" value="1"/>
</dbReference>
<dbReference type="OrthoDB" id="1016457at2"/>
<proteinExistence type="inferred from homology"/>
<dbReference type="PRINTS" id="PR01607">
    <property type="entry name" value="APYRASEFAMLY"/>
</dbReference>
<feature type="domain" description="Calcineurin-like phosphoesterase" evidence="4">
    <location>
        <begin position="108"/>
        <end position="326"/>
    </location>
</feature>
<dbReference type="EMBL" id="NBWZ01000001">
    <property type="protein sequence ID" value="RFA11335.1"/>
    <property type="molecule type" value="Genomic_DNA"/>
</dbReference>
<dbReference type="Gene3D" id="3.90.780.10">
    <property type="entry name" value="5'-Nucleotidase, C-terminal domain"/>
    <property type="match status" value="1"/>
</dbReference>
<dbReference type="SUPFAM" id="SSF56300">
    <property type="entry name" value="Metallo-dependent phosphatases"/>
    <property type="match status" value="1"/>
</dbReference>
<keyword evidence="3" id="KW-1133">Transmembrane helix</keyword>
<evidence type="ECO:0000256" key="3">
    <source>
        <dbReference type="SAM" id="Phobius"/>
    </source>
</evidence>
<evidence type="ECO:0008006" key="8">
    <source>
        <dbReference type="Google" id="ProtNLM"/>
    </source>
</evidence>
<keyword evidence="7" id="KW-1185">Reference proteome</keyword>
<dbReference type="AlphaFoldDB" id="A0A3E0VNT1"/>
<evidence type="ECO:0000259" key="5">
    <source>
        <dbReference type="Pfam" id="PF02872"/>
    </source>
</evidence>
<dbReference type="PANTHER" id="PTHR11575">
    <property type="entry name" value="5'-NUCLEOTIDASE-RELATED"/>
    <property type="match status" value="1"/>
</dbReference>
<dbReference type="Pfam" id="PF00149">
    <property type="entry name" value="Metallophos"/>
    <property type="match status" value="1"/>
</dbReference>
<evidence type="ECO:0000256" key="1">
    <source>
        <dbReference type="ARBA" id="ARBA00022729"/>
    </source>
</evidence>
<dbReference type="InterPro" id="IPR036907">
    <property type="entry name" value="5'-Nucleotdase_C_sf"/>
</dbReference>
<keyword evidence="3" id="KW-0472">Membrane</keyword>
<keyword evidence="3" id="KW-0812">Transmembrane</keyword>
<protein>
    <recommendedName>
        <fullName evidence="8">Gram-positive cocci surface proteins LPxTG domain-containing protein</fullName>
    </recommendedName>
</protein>
<dbReference type="GO" id="GO:0030288">
    <property type="term" value="C:outer membrane-bounded periplasmic space"/>
    <property type="evidence" value="ECO:0007669"/>
    <property type="project" value="TreeGrafter"/>
</dbReference>
<feature type="domain" description="5'-Nucleotidase C-terminal" evidence="5">
    <location>
        <begin position="415"/>
        <end position="582"/>
    </location>
</feature>
<evidence type="ECO:0000313" key="6">
    <source>
        <dbReference type="EMBL" id="RFA11335.1"/>
    </source>
</evidence>
<dbReference type="InterPro" id="IPR029052">
    <property type="entry name" value="Metallo-depent_PP-like"/>
</dbReference>
<evidence type="ECO:0000256" key="2">
    <source>
        <dbReference type="RuleBase" id="RU362119"/>
    </source>
</evidence>
<dbReference type="GO" id="GO:0008253">
    <property type="term" value="F:5'-nucleotidase activity"/>
    <property type="evidence" value="ECO:0007669"/>
    <property type="project" value="TreeGrafter"/>
</dbReference>
<keyword evidence="1" id="KW-0732">Signal</keyword>
<feature type="transmembrane region" description="Helical" evidence="3">
    <location>
        <begin position="753"/>
        <end position="772"/>
    </location>
</feature>
<dbReference type="GO" id="GO:0000166">
    <property type="term" value="F:nucleotide binding"/>
    <property type="evidence" value="ECO:0007669"/>
    <property type="project" value="UniProtKB-KW"/>
</dbReference>
<dbReference type="PANTHER" id="PTHR11575:SF24">
    <property type="entry name" value="5'-NUCLEOTIDASE"/>
    <property type="match status" value="1"/>
</dbReference>
<dbReference type="InterPro" id="IPR006179">
    <property type="entry name" value="5_nucleotidase/apyrase"/>
</dbReference>
<dbReference type="SUPFAM" id="SSF55816">
    <property type="entry name" value="5'-nucleotidase (syn. UDP-sugar hydrolase), C-terminal domain"/>
    <property type="match status" value="1"/>
</dbReference>
<evidence type="ECO:0000259" key="4">
    <source>
        <dbReference type="Pfam" id="PF00149"/>
    </source>
</evidence>
<dbReference type="InterPro" id="IPR004843">
    <property type="entry name" value="Calcineurin-like_PHP"/>
</dbReference>
<keyword evidence="2" id="KW-0547">Nucleotide-binding</keyword>
<accession>A0A3E0VNT1</accession>
<name>A0A3E0VNT1_9MICO</name>
<sequence>MRCYKLAGAGSIPEKLLAEYEHFVTAPIRSLRIGTQTVWFLRALFQRGRLRLHRTRTHEGDLVSPRNSLPRRLPRIVALAASVTLAVGLSAASAGTASAASAPVKIDIVNINDFHGRLEASGSTAGAAVLAGAVDDFRAKNPNTIFASAGDNIGASTFTSFIQDDQPTLDALNAMKLDVSSVGNHEFDKGAADLTDRVIPAADFPYLAANVFDKATGKPAYDQYFVKDVAGIRVGFIGAVTEELPSLVSPAGISSITVGPIVSSVNTVADELKDGDASNGEADVIVLLVHEGAPTPEVAAPDSVFGKIVSGVDSNVSAIISAHTHQLYDYDAPVPGVAGATRPVLQTGSYSMDLGHLALSVDPDSKQLLSITSEVLPLTDAAAENAPLYPADPAVQAIVDAAVAKADVLGNVQTGTITADFNRARQSDASENRGGESSLGNFVADVQLSATEEAGAEVAFMNPGGLRADLTYAGSGDEAGSVSYKEAASVQPFANTLVTLDLTGAQIKQVLEEQWQPAAAARPFLKLGVSKSLAYTYDPAAAAGSHITSLSLNGAPLAADRSVTVVVNSFLASGGDNFSTLAEGTDVADSGKIDLQSMVDYFAQFTTASPDEAQRAVGVSFGPGVDAAAGVAAGQTVTVNLSSLLFSGGEAPAPTVDILSGGQVVASQAIDPAVVDTTDEVGRASVTFTVPATAAVGDVISASVPGTGTTAALLTVTTAAVVTPTTPETPVPTPGATGAPVLANTGAPGAESIGVGALGVLALLIGGAAVAVRRRRVVR</sequence>
<comment type="similarity">
    <text evidence="2">Belongs to the 5'-nucleotidase family.</text>
</comment>
<dbReference type="InterPro" id="IPR008334">
    <property type="entry name" value="5'-Nucleotdase_C"/>
</dbReference>
<dbReference type="Pfam" id="PF02872">
    <property type="entry name" value="5_nucleotid_C"/>
    <property type="match status" value="1"/>
</dbReference>
<dbReference type="GO" id="GO:0009166">
    <property type="term" value="P:nucleotide catabolic process"/>
    <property type="evidence" value="ECO:0007669"/>
    <property type="project" value="InterPro"/>
</dbReference>
<evidence type="ECO:0000313" key="7">
    <source>
        <dbReference type="Proteomes" id="UP000256486"/>
    </source>
</evidence>
<reference evidence="6 7" key="1">
    <citation type="submission" date="2017-04" db="EMBL/GenBank/DDBJ databases">
        <title>Comparative genome analysis of Subtercola boreus.</title>
        <authorList>
            <person name="Cho Y.-J."/>
            <person name="Cho A."/>
            <person name="Kim O.-S."/>
            <person name="Lee J.-I."/>
        </authorList>
    </citation>
    <scope>NUCLEOTIDE SEQUENCE [LARGE SCALE GENOMIC DNA]</scope>
    <source>
        <strain evidence="6 7">K300</strain>
    </source>
</reference>
<dbReference type="Proteomes" id="UP000256486">
    <property type="component" value="Unassembled WGS sequence"/>
</dbReference>
<dbReference type="GO" id="GO:0008768">
    <property type="term" value="F:UDP-sugar diphosphatase activity"/>
    <property type="evidence" value="ECO:0007669"/>
    <property type="project" value="TreeGrafter"/>
</dbReference>
<organism evidence="6 7">
    <name type="scientific">Subtercola boreus</name>
    <dbReference type="NCBI Taxonomy" id="120213"/>
    <lineage>
        <taxon>Bacteria</taxon>
        <taxon>Bacillati</taxon>
        <taxon>Actinomycetota</taxon>
        <taxon>Actinomycetes</taxon>
        <taxon>Micrococcales</taxon>
        <taxon>Microbacteriaceae</taxon>
        <taxon>Subtercola</taxon>
    </lineage>
</organism>